<protein>
    <submittedName>
        <fullName evidence="1">Uncharacterized protein</fullName>
    </submittedName>
</protein>
<keyword evidence="2" id="KW-1185">Reference proteome</keyword>
<reference evidence="1" key="1">
    <citation type="submission" date="2019-08" db="EMBL/GenBank/DDBJ databases">
        <authorList>
            <person name="Liu F."/>
        </authorList>
    </citation>
    <scope>NUCLEOTIDE SEQUENCE [LARGE SCALE GENOMIC DNA]</scope>
    <source>
        <strain evidence="1">PA1801</strain>
        <tissue evidence="1">Leaf</tissue>
    </source>
</reference>
<dbReference type="Proteomes" id="UP000325315">
    <property type="component" value="Unassembled WGS sequence"/>
</dbReference>
<proteinExistence type="predicted"/>
<dbReference type="AlphaFoldDB" id="A0A5B6X1G7"/>
<sequence>MEMRMEMSSLLRKTSETSNCWLTRQYLVVYRHLILTTKQKGNSFMMKDDNTGMKPSYSSSLLIR</sequence>
<accession>A0A5B6X1G7</accession>
<evidence type="ECO:0000313" key="1">
    <source>
        <dbReference type="EMBL" id="KAA3487573.1"/>
    </source>
</evidence>
<evidence type="ECO:0000313" key="2">
    <source>
        <dbReference type="Proteomes" id="UP000325315"/>
    </source>
</evidence>
<comment type="caution">
    <text evidence="1">The sequence shown here is derived from an EMBL/GenBank/DDBJ whole genome shotgun (WGS) entry which is preliminary data.</text>
</comment>
<name>A0A5B6X1G7_9ROSI</name>
<dbReference type="EMBL" id="SMMG02000001">
    <property type="protein sequence ID" value="KAA3487573.1"/>
    <property type="molecule type" value="Genomic_DNA"/>
</dbReference>
<organism evidence="1 2">
    <name type="scientific">Gossypium australe</name>
    <dbReference type="NCBI Taxonomy" id="47621"/>
    <lineage>
        <taxon>Eukaryota</taxon>
        <taxon>Viridiplantae</taxon>
        <taxon>Streptophyta</taxon>
        <taxon>Embryophyta</taxon>
        <taxon>Tracheophyta</taxon>
        <taxon>Spermatophyta</taxon>
        <taxon>Magnoliopsida</taxon>
        <taxon>eudicotyledons</taxon>
        <taxon>Gunneridae</taxon>
        <taxon>Pentapetalae</taxon>
        <taxon>rosids</taxon>
        <taxon>malvids</taxon>
        <taxon>Malvales</taxon>
        <taxon>Malvaceae</taxon>
        <taxon>Malvoideae</taxon>
        <taxon>Gossypium</taxon>
    </lineage>
</organism>
<gene>
    <name evidence="1" type="ORF">EPI10_031389</name>
</gene>